<dbReference type="EMBL" id="PYFT01000001">
    <property type="protein sequence ID" value="PSR54732.1"/>
    <property type="molecule type" value="Genomic_DNA"/>
</dbReference>
<sequence>MTSRSDILIQHSALLAHSFKRVTGQTLLKGRFTAEELAQNLYAAPFVLLSHGTQPDPLFNYANQMAQHLWEMSWSDFTQLPSRLSAEPVAVAERQAMLEEARQKGFISNYNGVRISSTGKRFIIKKAILWNMYDGTGTYQGQAATFKEWEFL</sequence>
<dbReference type="AlphaFoldDB" id="A0A2T2YGX0"/>
<proteinExistence type="predicted"/>
<dbReference type="InterPro" id="IPR013978">
    <property type="entry name" value="MEKHLA"/>
</dbReference>
<comment type="caution">
    <text evidence="2">The sequence shown here is derived from an EMBL/GenBank/DDBJ whole genome shotgun (WGS) entry which is preliminary data.</text>
</comment>
<keyword evidence="3" id="KW-1185">Reference proteome</keyword>
<evidence type="ECO:0000313" key="2">
    <source>
        <dbReference type="EMBL" id="PSR54732.1"/>
    </source>
</evidence>
<name>A0A2T2YGX0_9BACT</name>
<protein>
    <submittedName>
        <fullName evidence="2">MEKHLA domain-containing protein</fullName>
    </submittedName>
</protein>
<dbReference type="OrthoDB" id="9794448at2"/>
<feature type="domain" description="MEKHLA" evidence="1">
    <location>
        <begin position="10"/>
        <end position="151"/>
    </location>
</feature>
<evidence type="ECO:0000259" key="1">
    <source>
        <dbReference type="Pfam" id="PF08670"/>
    </source>
</evidence>
<reference evidence="2 3" key="1">
    <citation type="submission" date="2018-03" db="EMBL/GenBank/DDBJ databases">
        <title>Adhaeribacter sp. HMF7605 Genome sequencing and assembly.</title>
        <authorList>
            <person name="Kang H."/>
            <person name="Kang J."/>
            <person name="Cha I."/>
            <person name="Kim H."/>
            <person name="Joh K."/>
        </authorList>
    </citation>
    <scope>NUCLEOTIDE SEQUENCE [LARGE SCALE GENOMIC DNA]</scope>
    <source>
        <strain evidence="2 3">HMF7605</strain>
    </source>
</reference>
<dbReference type="RefSeq" id="WP_106930673.1">
    <property type="nucleotide sequence ID" value="NZ_PYFT01000001.1"/>
</dbReference>
<evidence type="ECO:0000313" key="3">
    <source>
        <dbReference type="Proteomes" id="UP000240357"/>
    </source>
</evidence>
<dbReference type="Pfam" id="PF08670">
    <property type="entry name" value="MEKHLA"/>
    <property type="match status" value="1"/>
</dbReference>
<organism evidence="2 3">
    <name type="scientific">Adhaeribacter arboris</name>
    <dbReference type="NCBI Taxonomy" id="2072846"/>
    <lineage>
        <taxon>Bacteria</taxon>
        <taxon>Pseudomonadati</taxon>
        <taxon>Bacteroidota</taxon>
        <taxon>Cytophagia</taxon>
        <taxon>Cytophagales</taxon>
        <taxon>Hymenobacteraceae</taxon>
        <taxon>Adhaeribacter</taxon>
    </lineage>
</organism>
<accession>A0A2T2YGX0</accession>
<dbReference type="Proteomes" id="UP000240357">
    <property type="component" value="Unassembled WGS sequence"/>
</dbReference>
<gene>
    <name evidence="2" type="ORF">AHMF7605_15065</name>
</gene>